<evidence type="ECO:0000313" key="2">
    <source>
        <dbReference type="Proteomes" id="UP000887574"/>
    </source>
</evidence>
<feature type="compositionally biased region" description="Polar residues" evidence="1">
    <location>
        <begin position="87"/>
        <end position="119"/>
    </location>
</feature>
<protein>
    <submittedName>
        <fullName evidence="3">Uncharacterized protein</fullName>
    </submittedName>
</protein>
<evidence type="ECO:0000313" key="3">
    <source>
        <dbReference type="WBParaSite" id="jg5795"/>
    </source>
</evidence>
<dbReference type="Proteomes" id="UP000887574">
    <property type="component" value="Unplaced"/>
</dbReference>
<evidence type="ECO:0000256" key="1">
    <source>
        <dbReference type="SAM" id="MobiDB-lite"/>
    </source>
</evidence>
<reference evidence="3" key="1">
    <citation type="submission" date="2022-11" db="UniProtKB">
        <authorList>
            <consortium name="WormBaseParasite"/>
        </authorList>
    </citation>
    <scope>IDENTIFICATION</scope>
</reference>
<organism evidence="2 3">
    <name type="scientific">Ditylenchus dipsaci</name>
    <dbReference type="NCBI Taxonomy" id="166011"/>
    <lineage>
        <taxon>Eukaryota</taxon>
        <taxon>Metazoa</taxon>
        <taxon>Ecdysozoa</taxon>
        <taxon>Nematoda</taxon>
        <taxon>Chromadorea</taxon>
        <taxon>Rhabditida</taxon>
        <taxon>Tylenchina</taxon>
        <taxon>Tylenchomorpha</taxon>
        <taxon>Sphaerularioidea</taxon>
        <taxon>Anguinidae</taxon>
        <taxon>Anguininae</taxon>
        <taxon>Ditylenchus</taxon>
    </lineage>
</organism>
<dbReference type="WBParaSite" id="jg5795">
    <property type="protein sequence ID" value="jg5795"/>
    <property type="gene ID" value="jg5795"/>
</dbReference>
<proteinExistence type="predicted"/>
<name>A0A915EFH6_9BILA</name>
<accession>A0A915EFH6</accession>
<keyword evidence="2" id="KW-1185">Reference proteome</keyword>
<sequence length="195" mass="21392">MKHTNVAKLYTAIVDLSNGVIPEDFPMPTQPEFRFKQSERTAAAEPAFQLSEDPVSVSSIATITPGVTINGQCLCTCSQSQHKSFHSFASSSDNDYAGRLQTSSGSDQVDGNSGSTTSRGQHHQPQPAVYYNPQQQSSYARAVAAQQAQQQTYYQQQQQPTYYQQQQQPTSSALNTETGIANGFERFFSGLPPIR</sequence>
<feature type="region of interest" description="Disordered" evidence="1">
    <location>
        <begin position="87"/>
        <end position="129"/>
    </location>
</feature>
<dbReference type="AlphaFoldDB" id="A0A915EFH6"/>